<dbReference type="PROSITE" id="PS51257">
    <property type="entry name" value="PROKAR_LIPOPROTEIN"/>
    <property type="match status" value="1"/>
</dbReference>
<gene>
    <name evidence="1" type="ORF">ACFFVB_01895</name>
</gene>
<dbReference type="Pfam" id="PF14092">
    <property type="entry name" value="DUF4270"/>
    <property type="match status" value="1"/>
</dbReference>
<dbReference type="Proteomes" id="UP001589605">
    <property type="component" value="Unassembled WGS sequence"/>
</dbReference>
<dbReference type="EMBL" id="JBHMEZ010000001">
    <property type="protein sequence ID" value="MFB9051819.1"/>
    <property type="molecule type" value="Genomic_DNA"/>
</dbReference>
<accession>A0ABV5EXB5</accession>
<dbReference type="InterPro" id="IPR025366">
    <property type="entry name" value="DUF4270"/>
</dbReference>
<organism evidence="1 2">
    <name type="scientific">Formosa undariae</name>
    <dbReference type="NCBI Taxonomy" id="1325436"/>
    <lineage>
        <taxon>Bacteria</taxon>
        <taxon>Pseudomonadati</taxon>
        <taxon>Bacteroidota</taxon>
        <taxon>Flavobacteriia</taxon>
        <taxon>Flavobacteriales</taxon>
        <taxon>Flavobacteriaceae</taxon>
        <taxon>Formosa</taxon>
    </lineage>
</organism>
<evidence type="ECO:0000313" key="2">
    <source>
        <dbReference type="Proteomes" id="UP001589605"/>
    </source>
</evidence>
<sequence>MKKILQVIKLPSIFLVLLTVLIACDKDYNSLGTNIIGGKDFITDSIEYPIIAYTKKIKPVQTNGLSSNLIGAYNNPEYGLTTASVVSQMVPLNYLPYFGENPEITSVTLTLPYFSTATEIDEEGATTYKLDSVFGDSPIKLSIYENKYYLRDTDPSSNFEEGQLYYSNSNETINFDNFKGELLYYNDNFYPSKDEIVIKEYDEETEEDVVSERLSPRLQVDLLNTNEYWEKLIFDKEDSPELSNQNNFVDYFRGIYIKAEAIDDKGNQILINFNSSSANIVINYTYSSPTDTDTDDDTEDEVLEGTYTLNFNTNRINTYDSDIEFTDGNALTGDSNLYIKGGEGSMAIISLFEGPDEDGDGEPDSYLEDFLSHKDEWLINEAQLILYEDASKIHPGKDKEKDEHLYHTYDRIFAYDATNNTTLIDYAFDPTSNTTSPLNSKIIHLGQRLESGSTYKYKIRLTEHLKNILEKDSTNTKIGLVLSTNVNNTLNARILNSEGDVVTTIPEGAILTPKGTILHGSHSSVPNNLRAKLEIYYTEPEN</sequence>
<comment type="caution">
    <text evidence="1">The sequence shown here is derived from an EMBL/GenBank/DDBJ whole genome shotgun (WGS) entry which is preliminary data.</text>
</comment>
<dbReference type="RefSeq" id="WP_382380596.1">
    <property type="nucleotide sequence ID" value="NZ_JBHMEZ010000001.1"/>
</dbReference>
<protein>
    <submittedName>
        <fullName evidence="1">DUF4270 domain-containing protein</fullName>
    </submittedName>
</protein>
<reference evidence="1 2" key="1">
    <citation type="submission" date="2024-09" db="EMBL/GenBank/DDBJ databases">
        <authorList>
            <person name="Sun Q."/>
            <person name="Mori K."/>
        </authorList>
    </citation>
    <scope>NUCLEOTIDE SEQUENCE [LARGE SCALE GENOMIC DNA]</scope>
    <source>
        <strain evidence="1 2">CECT 8286</strain>
    </source>
</reference>
<evidence type="ECO:0000313" key="1">
    <source>
        <dbReference type="EMBL" id="MFB9051819.1"/>
    </source>
</evidence>
<proteinExistence type="predicted"/>
<name>A0ABV5EXB5_9FLAO</name>
<keyword evidence="2" id="KW-1185">Reference proteome</keyword>